<dbReference type="GeneID" id="12448956"/>
<proteinExistence type="inferred from homology"/>
<evidence type="ECO:0000256" key="17">
    <source>
        <dbReference type="RuleBase" id="RU000384"/>
    </source>
</evidence>
<evidence type="ECO:0000313" key="22">
    <source>
        <dbReference type="EMBL" id="CCC41781.1"/>
    </source>
</evidence>
<comment type="subcellular location">
    <subcellularLocation>
        <location evidence="1 18">Cytoplasm</location>
    </subcellularLocation>
</comment>
<dbReference type="HOGENOM" id="CLU_017290_1_3_2"/>
<dbReference type="SUPFAM" id="SSF54368">
    <property type="entry name" value="Glutamine synthetase, N-terminal domain"/>
    <property type="match status" value="1"/>
</dbReference>
<feature type="binding site" evidence="12">
    <location>
        <begin position="252"/>
        <end position="253"/>
    </location>
    <ligand>
        <name>L-glutamate</name>
        <dbReference type="ChEBI" id="CHEBI:29985"/>
    </ligand>
</feature>
<dbReference type="RefSeq" id="WP_014557063.1">
    <property type="nucleotide sequence ID" value="NC_017459.1"/>
</dbReference>
<keyword evidence="5 18" id="KW-0963">Cytoplasm</keyword>
<keyword evidence="6 19" id="KW-0436">Ligase</keyword>
<dbReference type="NCBIfam" id="TIGR00653">
    <property type="entry name" value="GlnA"/>
    <property type="match status" value="1"/>
</dbReference>
<dbReference type="Pfam" id="PF00120">
    <property type="entry name" value="Gln-synt_C"/>
    <property type="match status" value="1"/>
</dbReference>
<feature type="binding site" evidence="14">
    <location>
        <position position="146"/>
    </location>
    <ligand>
        <name>Mg(2+)</name>
        <dbReference type="ChEBI" id="CHEBI:18420"/>
        <label>1</label>
    </ligand>
</feature>
<accession>G0LFL8</accession>
<organism evidence="22 23">
    <name type="scientific">Haloquadratum walsbyi (strain DSM 16854 / JCM 12705 / C23)</name>
    <dbReference type="NCBI Taxonomy" id="768065"/>
    <lineage>
        <taxon>Archaea</taxon>
        <taxon>Methanobacteriati</taxon>
        <taxon>Methanobacteriota</taxon>
        <taxon>Stenosarchaea group</taxon>
        <taxon>Halobacteria</taxon>
        <taxon>Halobacteriales</taxon>
        <taxon>Haloferacaceae</taxon>
        <taxon>Haloquadratum</taxon>
    </lineage>
</organism>
<feature type="binding site" evidence="13">
    <location>
        <position position="329"/>
    </location>
    <ligand>
        <name>ATP</name>
        <dbReference type="ChEBI" id="CHEBI:30616"/>
    </ligand>
</feature>
<evidence type="ECO:0000259" key="21">
    <source>
        <dbReference type="PROSITE" id="PS51987"/>
    </source>
</evidence>
<evidence type="ECO:0000256" key="6">
    <source>
        <dbReference type="ARBA" id="ARBA00022598"/>
    </source>
</evidence>
<evidence type="ECO:0000259" key="20">
    <source>
        <dbReference type="PROSITE" id="PS51986"/>
    </source>
</evidence>
<dbReference type="Gene3D" id="3.30.590.10">
    <property type="entry name" value="Glutamine synthetase/guanido kinase, catalytic domain"/>
    <property type="match status" value="1"/>
</dbReference>
<evidence type="ECO:0000256" key="11">
    <source>
        <dbReference type="ARBA" id="ARBA00049436"/>
    </source>
</evidence>
<sequence>MTDENKSDSATTDGGLSAEAQRVIDQIEEGDVEFLRLQFTDILGTVKNVAIPVSRAEKAFKDGIYFDGSSIEGFVRIQESDMRLKPDPSTFAVLPWRSGRSARLICDVINTSTGEPFAGDPRAVLKETIERANEMGFTINTSSEPEFFLFEEDEDGRATTKTNDAGGYFDLAPKDLASDIRREIIHGLEEMDFNIEASHHEVAEGQYEINFEYESALTTADNIATFRTVVRAIAAQHDLHATFMPKPIAKINGSGMHTHISLFDENGNNAFHDESDEFNLSETAHSFLAGVLEHAPAITAIANPTVNSYKRLVPGYEAPVYVAWSDRNRSALIRKPAARVPAASRIELRSPDPSCNPYLALAAIITAGLNGIDDGLEAPDPIRENIYEFDEETRMEYGIDTLPGNLGEAIDALDSDEVIQGALGDHVYNKFAEAKTQEYDEFRVDVSDWELDRYLETY</sequence>
<feature type="binding site" evidence="14">
    <location>
        <position position="347"/>
    </location>
    <ligand>
        <name>Mg(2+)</name>
        <dbReference type="ChEBI" id="CHEBI:18420"/>
        <label>1</label>
    </ligand>
</feature>
<dbReference type="EMBL" id="FR746099">
    <property type="protein sequence ID" value="CCC41781.1"/>
    <property type="molecule type" value="Genomic_DNA"/>
</dbReference>
<dbReference type="GO" id="GO:0005737">
    <property type="term" value="C:cytoplasm"/>
    <property type="evidence" value="ECO:0007669"/>
    <property type="project" value="UniProtKB-SubCell"/>
</dbReference>
<keyword evidence="10 14" id="KW-0460">Magnesium</keyword>
<evidence type="ECO:0000256" key="16">
    <source>
        <dbReference type="PROSITE-ProRule" id="PRU01330"/>
    </source>
</evidence>
<evidence type="ECO:0000256" key="15">
    <source>
        <dbReference type="PIRSR" id="PIRSR604809-50"/>
    </source>
</evidence>
<evidence type="ECO:0000256" key="7">
    <source>
        <dbReference type="ARBA" id="ARBA00022723"/>
    </source>
</evidence>
<dbReference type="Proteomes" id="UP000007954">
    <property type="component" value="Chromosome"/>
</dbReference>
<keyword evidence="8 13" id="KW-0547">Nucleotide-binding</keyword>
<keyword evidence="15" id="KW-0597">Phosphoprotein</keyword>
<dbReference type="SMART" id="SM01230">
    <property type="entry name" value="Gln-synt_C"/>
    <property type="match status" value="1"/>
</dbReference>
<keyword evidence="7 14" id="KW-0479">Metal-binding</keyword>
<dbReference type="InterPro" id="IPR008146">
    <property type="entry name" value="Gln_synth_cat_dom"/>
</dbReference>
<dbReference type="InterPro" id="IPR027302">
    <property type="entry name" value="Gln_synth_N_conserv_site"/>
</dbReference>
<feature type="binding site" evidence="13">
    <location>
        <begin position="259"/>
        <end position="261"/>
    </location>
    <ligand>
        <name>ATP</name>
        <dbReference type="ChEBI" id="CHEBI:30616"/>
    </ligand>
</feature>
<feature type="binding site" evidence="14">
    <location>
        <position position="257"/>
    </location>
    <ligand>
        <name>Mg(2+)</name>
        <dbReference type="ChEBI" id="CHEBI:18420"/>
        <label>1</label>
    </ligand>
</feature>
<feature type="domain" description="GS catalytic" evidence="21">
    <location>
        <begin position="121"/>
        <end position="458"/>
    </location>
</feature>
<feature type="binding site" evidence="14">
    <location>
        <position position="208"/>
    </location>
    <ligand>
        <name>Mg(2+)</name>
        <dbReference type="ChEBI" id="CHEBI:18420"/>
        <label>1</label>
    </ligand>
</feature>
<dbReference type="PROSITE" id="PS51986">
    <property type="entry name" value="GS_BETA_GRASP"/>
    <property type="match status" value="1"/>
</dbReference>
<feature type="binding site" evidence="14">
    <location>
        <position position="201"/>
    </location>
    <ligand>
        <name>Mg(2+)</name>
        <dbReference type="ChEBI" id="CHEBI:18420"/>
        <label>1</label>
    </ligand>
</feature>
<comment type="cofactor">
    <cofactor evidence="14">
        <name>Mg(2+)</name>
        <dbReference type="ChEBI" id="CHEBI:18420"/>
    </cofactor>
    <text evidence="14">Binds 2 Mg(2+) ions per subunit.</text>
</comment>
<dbReference type="GO" id="GO:0004356">
    <property type="term" value="F:glutamine synthetase activity"/>
    <property type="evidence" value="ECO:0007669"/>
    <property type="project" value="UniProtKB-EC"/>
</dbReference>
<dbReference type="OrthoDB" id="36124at2157"/>
<comment type="similarity">
    <text evidence="2 16 17">Belongs to the glutamine synthetase family.</text>
</comment>
<dbReference type="InterPro" id="IPR027303">
    <property type="entry name" value="Gln_synth_gly_rich_site"/>
</dbReference>
<keyword evidence="9 13" id="KW-0067">ATP-binding</keyword>
<dbReference type="Gene3D" id="3.10.20.70">
    <property type="entry name" value="Glutamine synthetase, N-terminal domain"/>
    <property type="match status" value="1"/>
</dbReference>
<dbReference type="PROSITE" id="PS00180">
    <property type="entry name" value="GLNA_1"/>
    <property type="match status" value="1"/>
</dbReference>
<dbReference type="AlphaFoldDB" id="G0LFL8"/>
<dbReference type="PANTHER" id="PTHR43785">
    <property type="entry name" value="GAMMA-GLUTAMYLPUTRESCINE SYNTHETASE"/>
    <property type="match status" value="1"/>
</dbReference>
<dbReference type="GO" id="GO:0046872">
    <property type="term" value="F:metal ion binding"/>
    <property type="evidence" value="ECO:0007669"/>
    <property type="project" value="UniProtKB-KW"/>
</dbReference>
<dbReference type="PANTHER" id="PTHR43785:SF12">
    <property type="entry name" value="TYPE-1 GLUTAMINE SYNTHETASE 2"/>
    <property type="match status" value="1"/>
</dbReference>
<evidence type="ECO:0000256" key="5">
    <source>
        <dbReference type="ARBA" id="ARBA00022490"/>
    </source>
</evidence>
<feature type="domain" description="GS beta-grasp" evidence="20">
    <location>
        <begin position="30"/>
        <end position="114"/>
    </location>
</feature>
<protein>
    <recommendedName>
        <fullName evidence="4 19">Glutamine synthetase</fullName>
        <ecNumber evidence="3 19">6.3.1.2</ecNumber>
    </recommendedName>
</protein>
<evidence type="ECO:0000313" key="23">
    <source>
        <dbReference type="Proteomes" id="UP000007954"/>
    </source>
</evidence>
<evidence type="ECO:0000256" key="9">
    <source>
        <dbReference type="ARBA" id="ARBA00022840"/>
    </source>
</evidence>
<name>G0LFL8_HALWC</name>
<comment type="catalytic activity">
    <reaction evidence="11 19">
        <text>L-glutamate + NH4(+) + ATP = L-glutamine + ADP + phosphate + H(+)</text>
        <dbReference type="Rhea" id="RHEA:16169"/>
        <dbReference type="ChEBI" id="CHEBI:15378"/>
        <dbReference type="ChEBI" id="CHEBI:28938"/>
        <dbReference type="ChEBI" id="CHEBI:29985"/>
        <dbReference type="ChEBI" id="CHEBI:30616"/>
        <dbReference type="ChEBI" id="CHEBI:43474"/>
        <dbReference type="ChEBI" id="CHEBI:58359"/>
        <dbReference type="ChEBI" id="CHEBI:456216"/>
        <dbReference type="EC" id="6.3.1.2"/>
    </reaction>
</comment>
<dbReference type="InterPro" id="IPR014746">
    <property type="entry name" value="Gln_synth/guanido_kin_cat_dom"/>
</dbReference>
<evidence type="ECO:0000256" key="13">
    <source>
        <dbReference type="PIRSR" id="PIRSR604809-2"/>
    </source>
</evidence>
<dbReference type="Pfam" id="PF03951">
    <property type="entry name" value="Gln-synt_N"/>
    <property type="match status" value="1"/>
</dbReference>
<dbReference type="PROSITE" id="PS51987">
    <property type="entry name" value="GS_CATALYTIC"/>
    <property type="match status" value="1"/>
</dbReference>
<evidence type="ECO:0000256" key="14">
    <source>
        <dbReference type="PIRSR" id="PIRSR604809-3"/>
    </source>
</evidence>
<dbReference type="SUPFAM" id="SSF55931">
    <property type="entry name" value="Glutamine synthetase/guanido kinase"/>
    <property type="match status" value="1"/>
</dbReference>
<evidence type="ECO:0000256" key="8">
    <source>
        <dbReference type="ARBA" id="ARBA00022741"/>
    </source>
</evidence>
<dbReference type="FunFam" id="3.30.590.10:FF:000003">
    <property type="entry name" value="Glutamine synthetase 2"/>
    <property type="match status" value="1"/>
</dbReference>
<feature type="modified residue" description="O-AMP-tyrosine" evidence="15">
    <location>
        <position position="387"/>
    </location>
</feature>
<feature type="binding site" evidence="12">
    <location>
        <position position="317"/>
    </location>
    <ligand>
        <name>L-glutamate</name>
        <dbReference type="ChEBI" id="CHEBI:29985"/>
    </ligand>
</feature>
<dbReference type="GO" id="GO:0006542">
    <property type="term" value="P:glutamine biosynthetic process"/>
    <property type="evidence" value="ECO:0007669"/>
    <property type="project" value="InterPro"/>
</dbReference>
<evidence type="ECO:0000256" key="18">
    <source>
        <dbReference type="RuleBase" id="RU000385"/>
    </source>
</evidence>
<evidence type="ECO:0000256" key="4">
    <source>
        <dbReference type="ARBA" id="ARBA00021364"/>
    </source>
</evidence>
<feature type="binding site" evidence="14">
    <location>
        <position position="144"/>
    </location>
    <ligand>
        <name>Mg(2+)</name>
        <dbReference type="ChEBI" id="CHEBI:18420"/>
        <label>1</label>
    </ligand>
</feature>
<dbReference type="InterPro" id="IPR004809">
    <property type="entry name" value="Gln_synth_I"/>
</dbReference>
<feature type="binding site" evidence="12">
    <location>
        <position position="311"/>
    </location>
    <ligand>
        <name>L-glutamate</name>
        <dbReference type="ChEBI" id="CHEBI:29985"/>
    </ligand>
</feature>
<evidence type="ECO:0000256" key="10">
    <source>
        <dbReference type="ARBA" id="ARBA00022842"/>
    </source>
</evidence>
<feature type="binding site" evidence="12">
    <location>
        <position position="349"/>
    </location>
    <ligand>
        <name>L-glutamate</name>
        <dbReference type="ChEBI" id="CHEBI:29985"/>
    </ligand>
</feature>
<evidence type="ECO:0000256" key="1">
    <source>
        <dbReference type="ARBA" id="ARBA00004496"/>
    </source>
</evidence>
<evidence type="ECO:0000256" key="12">
    <source>
        <dbReference type="PIRSR" id="PIRSR604809-1"/>
    </source>
</evidence>
<dbReference type="GO" id="GO:0005524">
    <property type="term" value="F:ATP binding"/>
    <property type="evidence" value="ECO:0007669"/>
    <property type="project" value="UniProtKB-KW"/>
</dbReference>
<evidence type="ECO:0000256" key="2">
    <source>
        <dbReference type="ARBA" id="ARBA00009897"/>
    </source>
</evidence>
<dbReference type="InterPro" id="IPR008147">
    <property type="entry name" value="Gln_synt_N"/>
</dbReference>
<dbReference type="InterPro" id="IPR036651">
    <property type="entry name" value="Gln_synt_N_sf"/>
</dbReference>
<dbReference type="EC" id="6.3.1.2" evidence="3 19"/>
<feature type="binding site" evidence="12">
    <location>
        <position position="329"/>
    </location>
    <ligand>
        <name>L-glutamate</name>
        <dbReference type="ChEBI" id="CHEBI:29985"/>
    </ligand>
</feature>
<feature type="binding site" evidence="13">
    <location>
        <position position="196"/>
    </location>
    <ligand>
        <name>ATP</name>
        <dbReference type="ChEBI" id="CHEBI:30616"/>
    </ligand>
</feature>
<evidence type="ECO:0000256" key="19">
    <source>
        <dbReference type="RuleBase" id="RU004356"/>
    </source>
</evidence>
<gene>
    <name evidence="22" type="primary">glnA</name>
    <name evidence="22" type="ordered locus">Hqrw_4055</name>
</gene>
<feature type="binding site" evidence="13">
    <location>
        <begin position="211"/>
        <end position="213"/>
    </location>
    <ligand>
        <name>ATP</name>
        <dbReference type="ChEBI" id="CHEBI:30616"/>
    </ligand>
</feature>
<dbReference type="PROSITE" id="PS00181">
    <property type="entry name" value="GLNA_ATP"/>
    <property type="match status" value="1"/>
</dbReference>
<evidence type="ECO:0000256" key="3">
    <source>
        <dbReference type="ARBA" id="ARBA00012937"/>
    </source>
</evidence>
<dbReference type="KEGG" id="hwc:Hqrw_4055"/>
<reference evidence="22 23" key="1">
    <citation type="journal article" date="2011" name="PLoS ONE">
        <title>Haloquadratum walsbyi: limited diversity in a global pond.</title>
        <authorList>
            <person name="Dyall-Smith M."/>
            <person name="Pfeiffer F."/>
            <person name="Klee K."/>
            <person name="Palm P."/>
            <person name="Gross K."/>
            <person name="Schuster S.C."/>
            <person name="Rampp M."/>
            <person name="Oesterhelt D."/>
        </authorList>
    </citation>
    <scope>NUCLEOTIDE SEQUENCE [LARGE SCALE GENOMIC DNA]</scope>
    <source>
        <strain evidence="23">DSM 16854 / JCM 12705 / C23</strain>
    </source>
</reference>